<feature type="region of interest" description="Disordered" evidence="10">
    <location>
        <begin position="1"/>
        <end position="93"/>
    </location>
</feature>
<feature type="compositionally biased region" description="Basic and acidic residues" evidence="10">
    <location>
        <begin position="59"/>
        <end position="69"/>
    </location>
</feature>
<protein>
    <recommendedName>
        <fullName evidence="3">protein-serine/threonine phosphatase</fullName>
        <ecNumber evidence="3">3.1.3.16</ecNumber>
    </recommendedName>
</protein>
<accession>A0A9I9CQ28</accession>
<evidence type="ECO:0000256" key="8">
    <source>
        <dbReference type="ARBA" id="ARBA00023211"/>
    </source>
</evidence>
<dbReference type="InterPro" id="IPR015655">
    <property type="entry name" value="PP2C"/>
</dbReference>
<dbReference type="GO" id="GO:0046872">
    <property type="term" value="F:metal ion binding"/>
    <property type="evidence" value="ECO:0007669"/>
    <property type="project" value="UniProtKB-KW"/>
</dbReference>
<dbReference type="InterPro" id="IPR036457">
    <property type="entry name" value="PPM-type-like_dom_sf"/>
</dbReference>
<dbReference type="SMART" id="SM00332">
    <property type="entry name" value="PP2Cc"/>
    <property type="match status" value="1"/>
</dbReference>
<evidence type="ECO:0000256" key="10">
    <source>
        <dbReference type="SAM" id="MobiDB-lite"/>
    </source>
</evidence>
<dbReference type="PANTHER" id="PTHR47992">
    <property type="entry name" value="PROTEIN PHOSPHATASE"/>
    <property type="match status" value="1"/>
</dbReference>
<keyword evidence="8" id="KW-0464">Manganese</keyword>
<dbReference type="CDD" id="cd00143">
    <property type="entry name" value="PP2Cc"/>
    <property type="match status" value="1"/>
</dbReference>
<dbReference type="SUPFAM" id="SSF81606">
    <property type="entry name" value="PP2C-like"/>
    <property type="match status" value="1"/>
</dbReference>
<feature type="domain" description="PPM-type phosphatase" evidence="11">
    <location>
        <begin position="98"/>
        <end position="494"/>
    </location>
</feature>
<comment type="cofactor">
    <cofactor evidence="2">
        <name>Mg(2+)</name>
        <dbReference type="ChEBI" id="CHEBI:18420"/>
    </cofactor>
</comment>
<feature type="compositionally biased region" description="Polar residues" evidence="10">
    <location>
        <begin position="35"/>
        <end position="45"/>
    </location>
</feature>
<evidence type="ECO:0000256" key="7">
    <source>
        <dbReference type="ARBA" id="ARBA00022912"/>
    </source>
</evidence>
<keyword evidence="7 9" id="KW-0904">Protein phosphatase</keyword>
<dbReference type="Gramene" id="MELO3C006852.2.1">
    <property type="protein sequence ID" value="MELO3C006852.2.1"/>
    <property type="gene ID" value="MELO3C006852.2"/>
</dbReference>
<dbReference type="EnsemblPlants" id="MELO3C006852.2.1">
    <property type="protein sequence ID" value="MELO3C006852.2.1"/>
    <property type="gene ID" value="MELO3C006852.2"/>
</dbReference>
<name>A0A9I9CQ28_CUCME</name>
<evidence type="ECO:0000256" key="3">
    <source>
        <dbReference type="ARBA" id="ARBA00013081"/>
    </source>
</evidence>
<dbReference type="GO" id="GO:0004722">
    <property type="term" value="F:protein serine/threonine phosphatase activity"/>
    <property type="evidence" value="ECO:0007669"/>
    <property type="project" value="UniProtKB-EC"/>
</dbReference>
<evidence type="ECO:0000256" key="4">
    <source>
        <dbReference type="ARBA" id="ARBA00022723"/>
    </source>
</evidence>
<evidence type="ECO:0000256" key="5">
    <source>
        <dbReference type="ARBA" id="ARBA00022801"/>
    </source>
</evidence>
<evidence type="ECO:0000313" key="12">
    <source>
        <dbReference type="EnsemblPlants" id="MELO3C006852.2.1"/>
    </source>
</evidence>
<dbReference type="PROSITE" id="PS01032">
    <property type="entry name" value="PPM_1"/>
    <property type="match status" value="1"/>
</dbReference>
<evidence type="ECO:0000256" key="9">
    <source>
        <dbReference type="RuleBase" id="RU003465"/>
    </source>
</evidence>
<dbReference type="Gene3D" id="3.60.40.10">
    <property type="entry name" value="PPM-type phosphatase domain"/>
    <property type="match status" value="1"/>
</dbReference>
<proteinExistence type="inferred from homology"/>
<dbReference type="InterPro" id="IPR001932">
    <property type="entry name" value="PPM-type_phosphatase-like_dom"/>
</dbReference>
<organism evidence="12">
    <name type="scientific">Cucumis melo</name>
    <name type="common">Muskmelon</name>
    <dbReference type="NCBI Taxonomy" id="3656"/>
    <lineage>
        <taxon>Eukaryota</taxon>
        <taxon>Viridiplantae</taxon>
        <taxon>Streptophyta</taxon>
        <taxon>Embryophyta</taxon>
        <taxon>Tracheophyta</taxon>
        <taxon>Spermatophyta</taxon>
        <taxon>Magnoliopsida</taxon>
        <taxon>eudicotyledons</taxon>
        <taxon>Gunneridae</taxon>
        <taxon>Pentapetalae</taxon>
        <taxon>rosids</taxon>
        <taxon>fabids</taxon>
        <taxon>Cucurbitales</taxon>
        <taxon>Cucurbitaceae</taxon>
        <taxon>Benincaseae</taxon>
        <taxon>Cucumis</taxon>
    </lineage>
</organism>
<evidence type="ECO:0000256" key="6">
    <source>
        <dbReference type="ARBA" id="ARBA00022842"/>
    </source>
</evidence>
<keyword evidence="4" id="KW-0479">Metal-binding</keyword>
<comment type="similarity">
    <text evidence="9">Belongs to the PP2C family.</text>
</comment>
<evidence type="ECO:0000256" key="1">
    <source>
        <dbReference type="ARBA" id="ARBA00001936"/>
    </source>
</evidence>
<evidence type="ECO:0000256" key="2">
    <source>
        <dbReference type="ARBA" id="ARBA00001946"/>
    </source>
</evidence>
<dbReference type="Pfam" id="PF00481">
    <property type="entry name" value="PP2C"/>
    <property type="match status" value="2"/>
</dbReference>
<sequence>MTEVHCRMPSGDDEDSPAKCRERRRRRIEMRRLATVSSANPSPSTAHHRKENQTGTSGFEKKRGQKTEGDGNPEISSSSSSGEDVKTVKASPSVPQPVFGMMSVSGRSREMEDAVSVSTFVVGSENFRRQVVHFFAVYDGHGGPHVAALCREKMHVFVQEEFSRVISTREENESGGGGSSAGEEVNFEEEATWRRVMRRSFERMDEVALSTCACGSVGGQCGCHPMEVALGGSTAVVAVLTPDHIIVANCGDSRAVLCRGGRAIPLSIDHKVYSISLLTCNDLFAGHVLCCQFWGDDNSQGSLGLFNFPVYSFTPDRNDELARIEAAGGRVIFVNGARVEGILAMSRAIDSRPFGLEPCASFLHLVFACLLIDNCYFSTLVTLGTGDKYLKSVVISEPEVTFTKRESEDECLILASDGLWDVLSSELACEVARECLQGVAATTTTIDLNAVPQIEEEGAGTSYPSRSALAAALLTRLALGRKSTDNISVMVIDLKRS</sequence>
<dbReference type="InterPro" id="IPR000222">
    <property type="entry name" value="PP2C_BS"/>
</dbReference>
<evidence type="ECO:0000259" key="11">
    <source>
        <dbReference type="PROSITE" id="PS51746"/>
    </source>
</evidence>
<dbReference type="EC" id="3.1.3.16" evidence="3"/>
<keyword evidence="5 9" id="KW-0378">Hydrolase</keyword>
<dbReference type="AlphaFoldDB" id="A0A9I9CQ28"/>
<reference evidence="12" key="1">
    <citation type="submission" date="2023-03" db="UniProtKB">
        <authorList>
            <consortium name="EnsemblPlants"/>
        </authorList>
    </citation>
    <scope>IDENTIFICATION</scope>
</reference>
<comment type="cofactor">
    <cofactor evidence="1">
        <name>Mn(2+)</name>
        <dbReference type="ChEBI" id="CHEBI:29035"/>
    </cofactor>
</comment>
<dbReference type="PROSITE" id="PS51746">
    <property type="entry name" value="PPM_2"/>
    <property type="match status" value="1"/>
</dbReference>
<keyword evidence="6" id="KW-0460">Magnesium</keyword>